<dbReference type="EnsemblPlants" id="LPERR07G06790.1">
    <property type="protein sequence ID" value="LPERR07G06790.1"/>
    <property type="gene ID" value="LPERR07G06790"/>
</dbReference>
<reference evidence="1" key="3">
    <citation type="submission" date="2015-04" db="UniProtKB">
        <authorList>
            <consortium name="EnsemblPlants"/>
        </authorList>
    </citation>
    <scope>IDENTIFICATION</scope>
</reference>
<dbReference type="Proteomes" id="UP000032180">
    <property type="component" value="Chromosome 7"/>
</dbReference>
<proteinExistence type="predicted"/>
<reference evidence="2" key="2">
    <citation type="submission" date="2013-12" db="EMBL/GenBank/DDBJ databases">
        <authorList>
            <person name="Yu Y."/>
            <person name="Lee S."/>
            <person name="de Baynast K."/>
            <person name="Wissotski M."/>
            <person name="Liu L."/>
            <person name="Talag J."/>
            <person name="Goicoechea J."/>
            <person name="Angelova A."/>
            <person name="Jetty R."/>
            <person name="Kudrna D."/>
            <person name="Golser W."/>
            <person name="Rivera L."/>
            <person name="Zhang J."/>
            <person name="Wing R."/>
        </authorList>
    </citation>
    <scope>NUCLEOTIDE SEQUENCE</scope>
</reference>
<dbReference type="PANTHER" id="PTHR33085:SF69">
    <property type="entry name" value="OS07G0234700 PROTEIN"/>
    <property type="match status" value="1"/>
</dbReference>
<dbReference type="AlphaFoldDB" id="A0A0D9WX03"/>
<dbReference type="Gramene" id="LPERR07G06790.1">
    <property type="protein sequence ID" value="LPERR07G06790.1"/>
    <property type="gene ID" value="LPERR07G06790"/>
</dbReference>
<dbReference type="InterPro" id="IPR012871">
    <property type="entry name" value="DUF1668_ORYSA"/>
</dbReference>
<sequence length="147" mass="17052">MSYCIRIIPVGERLYVLGEKNTRDARGTMHCLRLTDDGGRSTKRKRIEWSLHKPEESTPIWWSEDPIHLPFRACDIMSHAVHPKGRTIFVSLYGGDTFTYSTESLKWTRRRHWKLPFRGHVIHDADQVFWTRGSDSALPVTDSFPAA</sequence>
<keyword evidence="2" id="KW-1185">Reference proteome</keyword>
<organism evidence="1 2">
    <name type="scientific">Leersia perrieri</name>
    <dbReference type="NCBI Taxonomy" id="77586"/>
    <lineage>
        <taxon>Eukaryota</taxon>
        <taxon>Viridiplantae</taxon>
        <taxon>Streptophyta</taxon>
        <taxon>Embryophyta</taxon>
        <taxon>Tracheophyta</taxon>
        <taxon>Spermatophyta</taxon>
        <taxon>Magnoliopsida</taxon>
        <taxon>Liliopsida</taxon>
        <taxon>Poales</taxon>
        <taxon>Poaceae</taxon>
        <taxon>BOP clade</taxon>
        <taxon>Oryzoideae</taxon>
        <taxon>Oryzeae</taxon>
        <taxon>Oryzinae</taxon>
        <taxon>Leersia</taxon>
    </lineage>
</organism>
<evidence type="ECO:0000313" key="2">
    <source>
        <dbReference type="Proteomes" id="UP000032180"/>
    </source>
</evidence>
<accession>A0A0D9WX03</accession>
<name>A0A0D9WX03_9ORYZ</name>
<evidence type="ECO:0008006" key="3">
    <source>
        <dbReference type="Google" id="ProtNLM"/>
    </source>
</evidence>
<dbReference type="Pfam" id="PF07893">
    <property type="entry name" value="DUF1668"/>
    <property type="match status" value="1"/>
</dbReference>
<evidence type="ECO:0000313" key="1">
    <source>
        <dbReference type="EnsemblPlants" id="LPERR07G06790.1"/>
    </source>
</evidence>
<dbReference type="InterPro" id="IPR011044">
    <property type="entry name" value="Quino_amine_DH_bsu"/>
</dbReference>
<dbReference type="HOGENOM" id="CLU_1770735_0_0_1"/>
<protein>
    <recommendedName>
        <fullName evidence="3">DUF1618 domain-containing protein</fullName>
    </recommendedName>
</protein>
<dbReference type="SUPFAM" id="SSF50969">
    <property type="entry name" value="YVTN repeat-like/Quinoprotein amine dehydrogenase"/>
    <property type="match status" value="1"/>
</dbReference>
<reference evidence="1 2" key="1">
    <citation type="submission" date="2012-08" db="EMBL/GenBank/DDBJ databases">
        <title>Oryza genome evolution.</title>
        <authorList>
            <person name="Wing R.A."/>
        </authorList>
    </citation>
    <scope>NUCLEOTIDE SEQUENCE</scope>
</reference>
<dbReference type="PANTHER" id="PTHR33085">
    <property type="entry name" value="OS12G0113100 PROTEIN-RELATED"/>
    <property type="match status" value="1"/>
</dbReference>